<feature type="compositionally biased region" description="Basic residues" evidence="7">
    <location>
        <begin position="319"/>
        <end position="328"/>
    </location>
</feature>
<feature type="compositionally biased region" description="Basic and acidic residues" evidence="7">
    <location>
        <begin position="302"/>
        <end position="318"/>
    </location>
</feature>
<keyword evidence="3 5" id="KW-0690">Ribosome biogenesis</keyword>
<evidence type="ECO:0000256" key="3">
    <source>
        <dbReference type="ARBA" id="ARBA00022517"/>
    </source>
</evidence>
<dbReference type="OrthoDB" id="28455at2759"/>
<dbReference type="GO" id="GO:0005634">
    <property type="term" value="C:nucleus"/>
    <property type="evidence" value="ECO:0007669"/>
    <property type="project" value="UniProtKB-SubCell"/>
</dbReference>
<evidence type="ECO:0000313" key="8">
    <source>
        <dbReference type="EMBL" id="KZS14034.1"/>
    </source>
</evidence>
<protein>
    <recommendedName>
        <fullName evidence="5">Ribosome biogenesis regulatory protein</fullName>
    </recommendedName>
</protein>
<name>A0A0P5NCL5_9CRUS</name>
<dbReference type="GO" id="GO:0042254">
    <property type="term" value="P:ribosome biogenesis"/>
    <property type="evidence" value="ECO:0007669"/>
    <property type="project" value="UniProtKB-KW"/>
</dbReference>
<sequence length="356" mass="39959">MMAASIVQNVLLKAAEDEAEKLKSIQVDKVVELEYDLGNLLAYDINDLDVNQLRSDKEAFLANLSRDNVQLLINQIFQLPTLKVDNEVVIKLPAGTTRLPRAKPAPKEKALSKWEKYAKEKGITQRKKSKATWDEELKKWVPRFGYKKALAEKEKNWVVEVPGNANDGMDPIALRKTKKQESVAKNELQRLRNISARMQKSKAKSKISLEPTERPTADQLNRSVFIAHTATASVGKFQPNLKEQKPVLKSGQKRHFDPLVGDLKKETTKSLDILDKLKNKKPKLDIEKAVNRELNQPGSLDYKGKGIEKKSKTQLKKDLGKRKHKGTKDKKFGGKKGGSAGRAPAKKGGKRTGNKN</sequence>
<comment type="caution">
    <text evidence="8">The sequence shown here is derived from an EMBL/GenBank/DDBJ whole genome shotgun (WGS) entry which is preliminary data.</text>
</comment>
<evidence type="ECO:0000256" key="4">
    <source>
        <dbReference type="ARBA" id="ARBA00023242"/>
    </source>
</evidence>
<evidence type="ECO:0000256" key="7">
    <source>
        <dbReference type="SAM" id="MobiDB-lite"/>
    </source>
</evidence>
<reference evidence="8 9" key="1">
    <citation type="submission" date="2016-03" db="EMBL/GenBank/DDBJ databases">
        <title>EvidentialGene: Evidence-directed Construction of Genes on Genomes.</title>
        <authorList>
            <person name="Gilbert D.G."/>
            <person name="Choi J.-H."/>
            <person name="Mockaitis K."/>
            <person name="Colbourne J."/>
            <person name="Pfrender M."/>
        </authorList>
    </citation>
    <scope>NUCLEOTIDE SEQUENCE [LARGE SCALE GENOMIC DNA]</scope>
    <source>
        <strain evidence="8 9">Xinb3</strain>
        <tissue evidence="8">Complete organism</tissue>
    </source>
</reference>
<feature type="region of interest" description="Disordered" evidence="7">
    <location>
        <begin position="288"/>
        <end position="356"/>
    </location>
</feature>
<evidence type="ECO:0000256" key="1">
    <source>
        <dbReference type="ARBA" id="ARBA00004123"/>
    </source>
</evidence>
<accession>A0A0P5NCL5</accession>
<keyword evidence="9" id="KW-1185">Reference proteome</keyword>
<evidence type="ECO:0000256" key="5">
    <source>
        <dbReference type="RuleBase" id="RU364132"/>
    </source>
</evidence>
<evidence type="ECO:0000256" key="6">
    <source>
        <dbReference type="SAM" id="Coils"/>
    </source>
</evidence>
<comment type="similarity">
    <text evidence="2 5">Belongs to the RRS1 family.</text>
</comment>
<comment type="function">
    <text evidence="5">Involved in ribosomal large subunit assembly.</text>
</comment>
<feature type="compositionally biased region" description="Basic residues" evidence="7">
    <location>
        <begin position="344"/>
        <end position="356"/>
    </location>
</feature>
<organism evidence="8 9">
    <name type="scientific">Daphnia magna</name>
    <dbReference type="NCBI Taxonomy" id="35525"/>
    <lineage>
        <taxon>Eukaryota</taxon>
        <taxon>Metazoa</taxon>
        <taxon>Ecdysozoa</taxon>
        <taxon>Arthropoda</taxon>
        <taxon>Crustacea</taxon>
        <taxon>Branchiopoda</taxon>
        <taxon>Diplostraca</taxon>
        <taxon>Cladocera</taxon>
        <taxon>Anomopoda</taxon>
        <taxon>Daphniidae</taxon>
        <taxon>Daphnia</taxon>
    </lineage>
</organism>
<dbReference type="InterPro" id="IPR007023">
    <property type="entry name" value="Ribosom_reg"/>
</dbReference>
<proteinExistence type="inferred from homology"/>
<keyword evidence="6" id="KW-0175">Coiled coil</keyword>
<evidence type="ECO:0000256" key="2">
    <source>
        <dbReference type="ARBA" id="ARBA00010077"/>
    </source>
</evidence>
<dbReference type="Pfam" id="PF04939">
    <property type="entry name" value="RRS1"/>
    <property type="match status" value="1"/>
</dbReference>
<feature type="coiled-coil region" evidence="6">
    <location>
        <begin position="174"/>
        <end position="204"/>
    </location>
</feature>
<dbReference type="EMBL" id="LRGB01001005">
    <property type="protein sequence ID" value="KZS14034.1"/>
    <property type="molecule type" value="Genomic_DNA"/>
</dbReference>
<dbReference type="STRING" id="35525.A0A0P5NCL5"/>
<dbReference type="Proteomes" id="UP000076858">
    <property type="component" value="Unassembled WGS sequence"/>
</dbReference>
<evidence type="ECO:0000313" key="9">
    <source>
        <dbReference type="Proteomes" id="UP000076858"/>
    </source>
</evidence>
<gene>
    <name evidence="8" type="ORF">APZ42_020653</name>
</gene>
<keyword evidence="4 5" id="KW-0539">Nucleus</keyword>
<dbReference type="AlphaFoldDB" id="A0A0P5NCL5"/>
<comment type="subcellular location">
    <subcellularLocation>
        <location evidence="1 5">Nucleus</location>
    </subcellularLocation>
</comment>